<evidence type="ECO:0000256" key="3">
    <source>
        <dbReference type="ARBA" id="ARBA00004406"/>
    </source>
</evidence>
<evidence type="ECO:0000256" key="1">
    <source>
        <dbReference type="ARBA" id="ARBA00001971"/>
    </source>
</evidence>
<keyword evidence="12" id="KW-0472">Membrane</keyword>
<dbReference type="InterPro" id="IPR036396">
    <property type="entry name" value="Cyt_P450_sf"/>
</dbReference>
<keyword evidence="8" id="KW-0492">Microsome</keyword>
<dbReference type="InterPro" id="IPR002401">
    <property type="entry name" value="Cyt_P450_E_grp-I"/>
</dbReference>
<comment type="subcellular location">
    <subcellularLocation>
        <location evidence="3">Endoplasmic reticulum membrane</location>
        <topology evidence="3">Peripheral membrane protein</topology>
    </subcellularLocation>
    <subcellularLocation>
        <location evidence="2">Microsome membrane</location>
        <topology evidence="2">Peripheral membrane protein</topology>
    </subcellularLocation>
</comment>
<keyword evidence="16" id="KW-1185">Reference proteome</keyword>
<comment type="similarity">
    <text evidence="4 14">Belongs to the cytochrome P450 family.</text>
</comment>
<evidence type="ECO:0000256" key="14">
    <source>
        <dbReference type="RuleBase" id="RU000461"/>
    </source>
</evidence>
<dbReference type="InterPro" id="IPR001128">
    <property type="entry name" value="Cyt_P450"/>
</dbReference>
<comment type="cofactor">
    <cofactor evidence="1 13">
        <name>heme</name>
        <dbReference type="ChEBI" id="CHEBI:30413"/>
    </cofactor>
</comment>
<dbReference type="GO" id="GO:0016705">
    <property type="term" value="F:oxidoreductase activity, acting on paired donors, with incorporation or reduction of molecular oxygen"/>
    <property type="evidence" value="ECO:0007669"/>
    <property type="project" value="InterPro"/>
</dbReference>
<dbReference type="InterPro" id="IPR050476">
    <property type="entry name" value="Insect_CytP450_Detox"/>
</dbReference>
<keyword evidence="5 13" id="KW-0349">Heme</keyword>
<keyword evidence="7" id="KW-0256">Endoplasmic reticulum</keyword>
<keyword evidence="10 13" id="KW-0408">Iron</keyword>
<name>A0AAV7XAT3_9NEOP</name>
<dbReference type="Gene3D" id="1.10.630.10">
    <property type="entry name" value="Cytochrome P450"/>
    <property type="match status" value="1"/>
</dbReference>
<dbReference type="CDD" id="cd11056">
    <property type="entry name" value="CYP6-like"/>
    <property type="match status" value="1"/>
</dbReference>
<evidence type="ECO:0000313" key="15">
    <source>
        <dbReference type="EMBL" id="KAJ1522724.1"/>
    </source>
</evidence>
<evidence type="ECO:0000256" key="8">
    <source>
        <dbReference type="ARBA" id="ARBA00022848"/>
    </source>
</evidence>
<keyword evidence="9 14" id="KW-0560">Oxidoreductase</keyword>
<dbReference type="GO" id="GO:0005506">
    <property type="term" value="F:iron ion binding"/>
    <property type="evidence" value="ECO:0007669"/>
    <property type="project" value="InterPro"/>
</dbReference>
<evidence type="ECO:0000256" key="5">
    <source>
        <dbReference type="ARBA" id="ARBA00022617"/>
    </source>
</evidence>
<evidence type="ECO:0000313" key="16">
    <source>
        <dbReference type="Proteomes" id="UP001075354"/>
    </source>
</evidence>
<dbReference type="Proteomes" id="UP001075354">
    <property type="component" value="Chromosome 11"/>
</dbReference>
<comment type="caution">
    <text evidence="15">The sequence shown here is derived from an EMBL/GenBank/DDBJ whole genome shotgun (WGS) entry which is preliminary data.</text>
</comment>
<feature type="binding site" description="axial binding residue" evidence="13">
    <location>
        <position position="457"/>
    </location>
    <ligand>
        <name>heme</name>
        <dbReference type="ChEBI" id="CHEBI:30413"/>
    </ligand>
    <ligandPart>
        <name>Fe</name>
        <dbReference type="ChEBI" id="CHEBI:18248"/>
    </ligandPart>
</feature>
<dbReference type="SUPFAM" id="SSF48264">
    <property type="entry name" value="Cytochrome P450"/>
    <property type="match status" value="1"/>
</dbReference>
<evidence type="ECO:0008006" key="17">
    <source>
        <dbReference type="Google" id="ProtNLM"/>
    </source>
</evidence>
<evidence type="ECO:0000256" key="4">
    <source>
        <dbReference type="ARBA" id="ARBA00010617"/>
    </source>
</evidence>
<evidence type="ECO:0000256" key="2">
    <source>
        <dbReference type="ARBA" id="ARBA00004174"/>
    </source>
</evidence>
<keyword evidence="11 14" id="KW-0503">Monooxygenase</keyword>
<evidence type="ECO:0000256" key="13">
    <source>
        <dbReference type="PIRSR" id="PIRSR602401-1"/>
    </source>
</evidence>
<dbReference type="PRINTS" id="PR00463">
    <property type="entry name" value="EP450I"/>
</dbReference>
<reference evidence="15" key="1">
    <citation type="submission" date="2022-12" db="EMBL/GenBank/DDBJ databases">
        <title>Chromosome-level genome assembly of the bean flower thrips Megalurothrips usitatus.</title>
        <authorList>
            <person name="Ma L."/>
            <person name="Liu Q."/>
            <person name="Li H."/>
            <person name="Cai W."/>
        </authorList>
    </citation>
    <scope>NUCLEOTIDE SEQUENCE</scope>
    <source>
        <strain evidence="15">Cailab_2022a</strain>
    </source>
</reference>
<accession>A0AAV7XAT3</accession>
<organism evidence="15 16">
    <name type="scientific">Megalurothrips usitatus</name>
    <name type="common">bean blossom thrips</name>
    <dbReference type="NCBI Taxonomy" id="439358"/>
    <lineage>
        <taxon>Eukaryota</taxon>
        <taxon>Metazoa</taxon>
        <taxon>Ecdysozoa</taxon>
        <taxon>Arthropoda</taxon>
        <taxon>Hexapoda</taxon>
        <taxon>Insecta</taxon>
        <taxon>Pterygota</taxon>
        <taxon>Neoptera</taxon>
        <taxon>Paraneoptera</taxon>
        <taxon>Thysanoptera</taxon>
        <taxon>Terebrantia</taxon>
        <taxon>Thripoidea</taxon>
        <taxon>Thripidae</taxon>
        <taxon>Megalurothrips</taxon>
    </lineage>
</organism>
<dbReference type="PRINTS" id="PR00385">
    <property type="entry name" value="P450"/>
</dbReference>
<dbReference type="GO" id="GO:0004497">
    <property type="term" value="F:monooxygenase activity"/>
    <property type="evidence" value="ECO:0007669"/>
    <property type="project" value="UniProtKB-KW"/>
</dbReference>
<sequence length="518" mass="58811">MAVLELLLGLAAVAVLLYYYATATFSHWSRRGVPHLRPDPLFGNIKDIVTFRVLHVYGYQKLYHHFDGLPYAGLYQMRTPSLMLRDPETIKQFLVKDFAHFHDRGIFCDVERDPMSATLVNLSGRKWRALRAKLTPSFSAVKLKGMVPLLNECADALVALVGDGQDAGGGRHDVEMREIMAKFTTDVIGTCAFGLHFNTLTEPDSQFREMGRRVFLPTYSRTATHLTRVFFPRLLSVLRLRTVSKEITDFFISLVRDVIRFREQSGETRNDFMQLLMQLQQQDRERQAAGDAQAKEDALDLDDRLLTAQVFIFFVAGFETSSSTMSFCVYELAINEDVQEAARQEVDAILAELDGQPITYEHVAKMTYLEKVLLETMRKYPPVPGLVRVCTKPYTIPGTKVHMAVGDQVFIPTFAIQRDPSIFPDPDRFDPERFSEDGKKTWHPFAYLPFGEGPRICIGLRFAMVEMKLGLARLLQHYKFTPAPSLPVPMRFDPKAFVLTAEGGINVRVQRRHAAAAT</sequence>
<dbReference type="FunFam" id="1.10.630.10:FF:000042">
    <property type="entry name" value="Cytochrome P450"/>
    <property type="match status" value="1"/>
</dbReference>
<dbReference type="EMBL" id="JAPTSV010000011">
    <property type="protein sequence ID" value="KAJ1522724.1"/>
    <property type="molecule type" value="Genomic_DNA"/>
</dbReference>
<evidence type="ECO:0000256" key="12">
    <source>
        <dbReference type="ARBA" id="ARBA00023136"/>
    </source>
</evidence>
<dbReference type="GO" id="GO:0020037">
    <property type="term" value="F:heme binding"/>
    <property type="evidence" value="ECO:0007669"/>
    <property type="project" value="InterPro"/>
</dbReference>
<gene>
    <name evidence="15" type="ORF">ONE63_001884</name>
</gene>
<evidence type="ECO:0000256" key="10">
    <source>
        <dbReference type="ARBA" id="ARBA00023004"/>
    </source>
</evidence>
<keyword evidence="6 13" id="KW-0479">Metal-binding</keyword>
<dbReference type="AlphaFoldDB" id="A0AAV7XAT3"/>
<dbReference type="PANTHER" id="PTHR24292">
    <property type="entry name" value="CYTOCHROME P450"/>
    <property type="match status" value="1"/>
</dbReference>
<dbReference type="InterPro" id="IPR017972">
    <property type="entry name" value="Cyt_P450_CS"/>
</dbReference>
<dbReference type="Pfam" id="PF00067">
    <property type="entry name" value="p450"/>
    <property type="match status" value="1"/>
</dbReference>
<proteinExistence type="inferred from homology"/>
<evidence type="ECO:0000256" key="7">
    <source>
        <dbReference type="ARBA" id="ARBA00022824"/>
    </source>
</evidence>
<dbReference type="PROSITE" id="PS00086">
    <property type="entry name" value="CYTOCHROME_P450"/>
    <property type="match status" value="1"/>
</dbReference>
<protein>
    <recommendedName>
        <fullName evidence="17">Cytochrome P450 6a14</fullName>
    </recommendedName>
</protein>
<dbReference type="PANTHER" id="PTHR24292:SF54">
    <property type="entry name" value="CYP9F3-RELATED"/>
    <property type="match status" value="1"/>
</dbReference>
<dbReference type="GO" id="GO:0005789">
    <property type="term" value="C:endoplasmic reticulum membrane"/>
    <property type="evidence" value="ECO:0007669"/>
    <property type="project" value="UniProtKB-SubCell"/>
</dbReference>
<evidence type="ECO:0000256" key="11">
    <source>
        <dbReference type="ARBA" id="ARBA00023033"/>
    </source>
</evidence>
<evidence type="ECO:0000256" key="6">
    <source>
        <dbReference type="ARBA" id="ARBA00022723"/>
    </source>
</evidence>
<evidence type="ECO:0000256" key="9">
    <source>
        <dbReference type="ARBA" id="ARBA00023002"/>
    </source>
</evidence>